<evidence type="ECO:0000256" key="1">
    <source>
        <dbReference type="ARBA" id="ARBA00022468"/>
    </source>
</evidence>
<organism evidence="7 8">
    <name type="scientific">Emiliania huxleyi (strain CCMP1516)</name>
    <dbReference type="NCBI Taxonomy" id="280463"/>
    <lineage>
        <taxon>Eukaryota</taxon>
        <taxon>Haptista</taxon>
        <taxon>Haptophyta</taxon>
        <taxon>Prymnesiophyceae</taxon>
        <taxon>Isochrysidales</taxon>
        <taxon>Noelaerhabdaceae</taxon>
        <taxon>Emiliania</taxon>
    </lineage>
</organism>
<keyword evidence="2" id="KW-0433">Leucine-rich repeat</keyword>
<dbReference type="AlphaFoldDB" id="A0A0D3IYH8"/>
<dbReference type="SUPFAM" id="SSF47473">
    <property type="entry name" value="EF-hand"/>
    <property type="match status" value="1"/>
</dbReference>
<keyword evidence="3" id="KW-0677">Repeat</keyword>
<evidence type="ECO:0000256" key="3">
    <source>
        <dbReference type="ARBA" id="ARBA00022737"/>
    </source>
</evidence>
<dbReference type="PaxDb" id="2903-EOD16313"/>
<keyword evidence="1" id="KW-0343">GTPase activation</keyword>
<dbReference type="PROSITE" id="PS50222">
    <property type="entry name" value="EF_HAND_2"/>
    <property type="match status" value="2"/>
</dbReference>
<evidence type="ECO:0000256" key="2">
    <source>
        <dbReference type="ARBA" id="ARBA00022614"/>
    </source>
</evidence>
<dbReference type="GeneID" id="17262473"/>
<dbReference type="HOGENOM" id="CLU_452317_0_0_1"/>
<dbReference type="SMART" id="SM00054">
    <property type="entry name" value="EFh"/>
    <property type="match status" value="2"/>
</dbReference>
<dbReference type="GO" id="GO:0005096">
    <property type="term" value="F:GTPase activator activity"/>
    <property type="evidence" value="ECO:0007669"/>
    <property type="project" value="UniProtKB-KW"/>
</dbReference>
<dbReference type="GO" id="GO:0006913">
    <property type="term" value="P:nucleocytoplasmic transport"/>
    <property type="evidence" value="ECO:0007669"/>
    <property type="project" value="TreeGrafter"/>
</dbReference>
<evidence type="ECO:0000313" key="8">
    <source>
        <dbReference type="Proteomes" id="UP000013827"/>
    </source>
</evidence>
<dbReference type="PROSITE" id="PS00018">
    <property type="entry name" value="EF_HAND_1"/>
    <property type="match status" value="2"/>
</dbReference>
<reference evidence="8" key="1">
    <citation type="journal article" date="2013" name="Nature">
        <title>Pan genome of the phytoplankton Emiliania underpins its global distribution.</title>
        <authorList>
            <person name="Read B.A."/>
            <person name="Kegel J."/>
            <person name="Klute M.J."/>
            <person name="Kuo A."/>
            <person name="Lefebvre S.C."/>
            <person name="Maumus F."/>
            <person name="Mayer C."/>
            <person name="Miller J."/>
            <person name="Monier A."/>
            <person name="Salamov A."/>
            <person name="Young J."/>
            <person name="Aguilar M."/>
            <person name="Claverie J.M."/>
            <person name="Frickenhaus S."/>
            <person name="Gonzalez K."/>
            <person name="Herman E.K."/>
            <person name="Lin Y.C."/>
            <person name="Napier J."/>
            <person name="Ogata H."/>
            <person name="Sarno A.F."/>
            <person name="Shmutz J."/>
            <person name="Schroeder D."/>
            <person name="de Vargas C."/>
            <person name="Verret F."/>
            <person name="von Dassow P."/>
            <person name="Valentin K."/>
            <person name="Van de Peer Y."/>
            <person name="Wheeler G."/>
            <person name="Dacks J.B."/>
            <person name="Delwiche C.F."/>
            <person name="Dyhrman S.T."/>
            <person name="Glockner G."/>
            <person name="John U."/>
            <person name="Richards T."/>
            <person name="Worden A.Z."/>
            <person name="Zhang X."/>
            <person name="Grigoriev I.V."/>
            <person name="Allen A.E."/>
            <person name="Bidle K."/>
            <person name="Borodovsky M."/>
            <person name="Bowler C."/>
            <person name="Brownlee C."/>
            <person name="Cock J.M."/>
            <person name="Elias M."/>
            <person name="Gladyshev V.N."/>
            <person name="Groth M."/>
            <person name="Guda C."/>
            <person name="Hadaegh A."/>
            <person name="Iglesias-Rodriguez M.D."/>
            <person name="Jenkins J."/>
            <person name="Jones B.M."/>
            <person name="Lawson T."/>
            <person name="Leese F."/>
            <person name="Lindquist E."/>
            <person name="Lobanov A."/>
            <person name="Lomsadze A."/>
            <person name="Malik S.B."/>
            <person name="Marsh M.E."/>
            <person name="Mackinder L."/>
            <person name="Mock T."/>
            <person name="Mueller-Roeber B."/>
            <person name="Pagarete A."/>
            <person name="Parker M."/>
            <person name="Probert I."/>
            <person name="Quesneville H."/>
            <person name="Raines C."/>
            <person name="Rensing S.A."/>
            <person name="Riano-Pachon D.M."/>
            <person name="Richier S."/>
            <person name="Rokitta S."/>
            <person name="Shiraiwa Y."/>
            <person name="Soanes D.M."/>
            <person name="van der Giezen M."/>
            <person name="Wahlund T.M."/>
            <person name="Williams B."/>
            <person name="Wilson W."/>
            <person name="Wolfe G."/>
            <person name="Wurch L.L."/>
        </authorList>
    </citation>
    <scope>NUCLEOTIDE SEQUENCE</scope>
</reference>
<dbReference type="RefSeq" id="XP_005768742.1">
    <property type="nucleotide sequence ID" value="XM_005768685.1"/>
</dbReference>
<feature type="compositionally biased region" description="Basic and acidic residues" evidence="5">
    <location>
        <begin position="170"/>
        <end position="189"/>
    </location>
</feature>
<dbReference type="CDD" id="cd00051">
    <property type="entry name" value="EFh"/>
    <property type="match status" value="1"/>
</dbReference>
<dbReference type="InterPro" id="IPR001611">
    <property type="entry name" value="Leu-rich_rpt"/>
</dbReference>
<sequence>MAAAELAAAFSAFDVNGDGVISLEEFVAILTRSGEAGNARPMRRNEAEALFRSFDCDGNGVLSTEEFIRPWAVHLARNSLLSALDAVDAANGRENLMWKAQARVAVQAEAFAKALVDAPGDLPAPGTYASADVLYAALRPLAPDCPPPVRLLRSSWIKKRARQLRAAASPEERQALAMPRRQDLERTDPDAFMDEEELRARSAPDRTGSFITKKLALGALSYCWLTAEHPDPRGEQLVSLAAAIEAAEAGDQAFPGEAAFFIDFASLPQKGPGGRRTPAEAAAFSAALGNMQIWYSHPLVTAFIARSLPSGHEKVPRYEERGWTTCEASWAALAKPMSHYCWAPIIDVPQQGAVQEYRRPAPTTPAALARLVAGKRFTSKKSDLPMVIELNTRTILSLMRDTEKLEFAQCGWGDGEMEQLLEAASAPPSVLPLCRNLRKLWLFENHIGDDGVAALAKAALGGALSTLEDLHSDLKLKGNRIGDDGVQVLAAAMCGDGGEAGSLPSLKLLNLSSNRVGDFGAKALANAMASGAMPSLGLLYLGSNRIGDAGLCALASASASASGLEQLYLEHNQIGCTGVTALADAATKLGATCRDKALSPWADS</sequence>
<dbReference type="GO" id="GO:0005634">
    <property type="term" value="C:nucleus"/>
    <property type="evidence" value="ECO:0007669"/>
    <property type="project" value="TreeGrafter"/>
</dbReference>
<dbReference type="GO" id="GO:0048471">
    <property type="term" value="C:perinuclear region of cytoplasm"/>
    <property type="evidence" value="ECO:0007669"/>
    <property type="project" value="TreeGrafter"/>
</dbReference>
<dbReference type="Gene3D" id="3.80.10.10">
    <property type="entry name" value="Ribonuclease Inhibitor"/>
    <property type="match status" value="1"/>
</dbReference>
<evidence type="ECO:0000259" key="6">
    <source>
        <dbReference type="PROSITE" id="PS50222"/>
    </source>
</evidence>
<dbReference type="InterPro" id="IPR032675">
    <property type="entry name" value="LRR_dom_sf"/>
</dbReference>
<dbReference type="SUPFAM" id="SSF52047">
    <property type="entry name" value="RNI-like"/>
    <property type="match status" value="1"/>
</dbReference>
<feature type="domain" description="EF-hand" evidence="6">
    <location>
        <begin position="42"/>
        <end position="77"/>
    </location>
</feature>
<dbReference type="InterPro" id="IPR002048">
    <property type="entry name" value="EF_hand_dom"/>
</dbReference>
<protein>
    <recommendedName>
        <fullName evidence="6">EF-hand domain-containing protein</fullName>
    </recommendedName>
</protein>
<dbReference type="GO" id="GO:0031267">
    <property type="term" value="F:small GTPase binding"/>
    <property type="evidence" value="ECO:0007669"/>
    <property type="project" value="TreeGrafter"/>
</dbReference>
<dbReference type="Gene3D" id="1.10.238.10">
    <property type="entry name" value="EF-hand"/>
    <property type="match status" value="1"/>
</dbReference>
<dbReference type="Pfam" id="PF13516">
    <property type="entry name" value="LRR_6"/>
    <property type="match status" value="5"/>
</dbReference>
<reference evidence="7" key="2">
    <citation type="submission" date="2024-10" db="UniProtKB">
        <authorList>
            <consortium name="EnsemblProtists"/>
        </authorList>
    </citation>
    <scope>IDENTIFICATION</scope>
</reference>
<dbReference type="PANTHER" id="PTHR24113:SF12">
    <property type="entry name" value="RAN GTPASE-ACTIVATING PROTEIN 1"/>
    <property type="match status" value="1"/>
</dbReference>
<dbReference type="Pfam" id="PF13499">
    <property type="entry name" value="EF-hand_7"/>
    <property type="match status" value="1"/>
</dbReference>
<dbReference type="InterPro" id="IPR011992">
    <property type="entry name" value="EF-hand-dom_pair"/>
</dbReference>
<name>A0A0D3IYH8_EMIH1</name>
<evidence type="ECO:0000313" key="7">
    <source>
        <dbReference type="EnsemblProtists" id="EOD16313"/>
    </source>
</evidence>
<keyword evidence="4" id="KW-0106">Calcium</keyword>
<feature type="domain" description="EF-hand" evidence="6">
    <location>
        <begin position="1"/>
        <end position="36"/>
    </location>
</feature>
<dbReference type="GO" id="GO:0005829">
    <property type="term" value="C:cytosol"/>
    <property type="evidence" value="ECO:0007669"/>
    <property type="project" value="TreeGrafter"/>
</dbReference>
<evidence type="ECO:0000256" key="5">
    <source>
        <dbReference type="SAM" id="MobiDB-lite"/>
    </source>
</evidence>
<dbReference type="PANTHER" id="PTHR24113">
    <property type="entry name" value="RAN GTPASE-ACTIVATING PROTEIN 1"/>
    <property type="match status" value="1"/>
</dbReference>
<dbReference type="Proteomes" id="UP000013827">
    <property type="component" value="Unassembled WGS sequence"/>
</dbReference>
<dbReference type="InterPro" id="IPR027038">
    <property type="entry name" value="RanGap"/>
</dbReference>
<dbReference type="GO" id="GO:0005509">
    <property type="term" value="F:calcium ion binding"/>
    <property type="evidence" value="ECO:0007669"/>
    <property type="project" value="InterPro"/>
</dbReference>
<proteinExistence type="predicted"/>
<dbReference type="KEGG" id="ehx:EMIHUDRAFT_210662"/>
<keyword evidence="8" id="KW-1185">Reference proteome</keyword>
<evidence type="ECO:0000256" key="4">
    <source>
        <dbReference type="ARBA" id="ARBA00022837"/>
    </source>
</evidence>
<dbReference type="EnsemblProtists" id="EOD16313">
    <property type="protein sequence ID" value="EOD16313"/>
    <property type="gene ID" value="EMIHUDRAFT_210662"/>
</dbReference>
<dbReference type="InterPro" id="IPR018247">
    <property type="entry name" value="EF_Hand_1_Ca_BS"/>
</dbReference>
<accession>A0A0D3IYH8</accession>
<feature type="region of interest" description="Disordered" evidence="5">
    <location>
        <begin position="167"/>
        <end position="204"/>
    </location>
</feature>
<dbReference type="SMART" id="SM00368">
    <property type="entry name" value="LRR_RI"/>
    <property type="match status" value="5"/>
</dbReference>
<dbReference type="eggNOG" id="KOG4308">
    <property type="taxonomic scope" value="Eukaryota"/>
</dbReference>